<accession>A0A327R408</accession>
<dbReference type="Pfam" id="PF13715">
    <property type="entry name" value="CarbopepD_reg_2"/>
    <property type="match status" value="1"/>
</dbReference>
<dbReference type="Gene3D" id="2.170.130.10">
    <property type="entry name" value="TonB-dependent receptor, plug domain"/>
    <property type="match status" value="1"/>
</dbReference>
<reference evidence="6 7" key="1">
    <citation type="submission" date="2018-06" db="EMBL/GenBank/DDBJ databases">
        <title>Genomic Encyclopedia of Archaeal and Bacterial Type Strains, Phase II (KMG-II): from individual species to whole genera.</title>
        <authorList>
            <person name="Goeker M."/>
        </authorList>
    </citation>
    <scope>NUCLEOTIDE SEQUENCE [LARGE SCALE GENOMIC DNA]</scope>
    <source>
        <strain evidence="6 7">DSM 23857</strain>
    </source>
</reference>
<dbReference type="SUPFAM" id="SSF56935">
    <property type="entry name" value="Porins"/>
    <property type="match status" value="1"/>
</dbReference>
<name>A0A327R408_9BACT</name>
<dbReference type="InterPro" id="IPR008969">
    <property type="entry name" value="CarboxyPept-like_regulatory"/>
</dbReference>
<evidence type="ECO:0000313" key="7">
    <source>
        <dbReference type="Proteomes" id="UP000249547"/>
    </source>
</evidence>
<dbReference type="EMBL" id="QLLL01000001">
    <property type="protein sequence ID" value="RAJ10788.1"/>
    <property type="molecule type" value="Genomic_DNA"/>
</dbReference>
<dbReference type="Gene3D" id="3.55.50.30">
    <property type="match status" value="1"/>
</dbReference>
<feature type="domain" description="Secretin/TonB short N-terminal" evidence="5">
    <location>
        <begin position="52"/>
        <end position="105"/>
    </location>
</feature>
<dbReference type="InterPro" id="IPR011662">
    <property type="entry name" value="Secretin/TonB_short_N"/>
</dbReference>
<evidence type="ECO:0000259" key="5">
    <source>
        <dbReference type="SMART" id="SM00965"/>
    </source>
</evidence>
<dbReference type="SMART" id="SM00965">
    <property type="entry name" value="STN"/>
    <property type="match status" value="1"/>
</dbReference>
<dbReference type="GO" id="GO:0044718">
    <property type="term" value="P:siderophore transmembrane transport"/>
    <property type="evidence" value="ECO:0007669"/>
    <property type="project" value="TreeGrafter"/>
</dbReference>
<gene>
    <name evidence="6" type="ORF">LX64_00395</name>
</gene>
<organism evidence="6 7">
    <name type="scientific">Chitinophaga skermanii</name>
    <dbReference type="NCBI Taxonomy" id="331697"/>
    <lineage>
        <taxon>Bacteria</taxon>
        <taxon>Pseudomonadati</taxon>
        <taxon>Bacteroidota</taxon>
        <taxon>Chitinophagia</taxon>
        <taxon>Chitinophagales</taxon>
        <taxon>Chitinophagaceae</taxon>
        <taxon>Chitinophaga</taxon>
    </lineage>
</organism>
<evidence type="ECO:0000256" key="1">
    <source>
        <dbReference type="ARBA" id="ARBA00022448"/>
    </source>
</evidence>
<dbReference type="Gene3D" id="2.60.40.1120">
    <property type="entry name" value="Carboxypeptidase-like, regulatory domain"/>
    <property type="match status" value="1"/>
</dbReference>
<dbReference type="GO" id="GO:0015344">
    <property type="term" value="F:siderophore uptake transmembrane transporter activity"/>
    <property type="evidence" value="ECO:0007669"/>
    <property type="project" value="TreeGrafter"/>
</dbReference>
<evidence type="ECO:0000313" key="6">
    <source>
        <dbReference type="EMBL" id="RAJ10788.1"/>
    </source>
</evidence>
<dbReference type="InterPro" id="IPR039426">
    <property type="entry name" value="TonB-dep_rcpt-like"/>
</dbReference>
<dbReference type="AlphaFoldDB" id="A0A327R408"/>
<keyword evidence="3" id="KW-0472">Membrane</keyword>
<dbReference type="Pfam" id="PF07715">
    <property type="entry name" value="Plug"/>
    <property type="match status" value="1"/>
</dbReference>
<evidence type="ECO:0000256" key="2">
    <source>
        <dbReference type="ARBA" id="ARBA00022729"/>
    </source>
</evidence>
<keyword evidence="7" id="KW-1185">Reference proteome</keyword>
<keyword evidence="2" id="KW-0732">Signal</keyword>
<evidence type="ECO:0000256" key="3">
    <source>
        <dbReference type="ARBA" id="ARBA00023136"/>
    </source>
</evidence>
<sequence>MRSLARKALLVTIFIWLPMQVLGWNWHTRVSLTLRNQPLSDACEQLEKAYGIHFSFSRDVVKMNQRVTLEVKNEPLRKVMDMLFTQNGILYKRIGEQVVLTVYVVNTRTINGYVEDARTGEKLIGATIYAAHNNTGTLTNQYGFYSLTVPKDTVNFVVSYIGYIPKKIHLSEKEKNKQLTVSLVPNNTLQEVSVKDDGPRLQEQTQMSKVEVAVSEVKSMPRLLGENDVLRAIQAMPGVTAGGDGASSLHVRGGSPDQNLILMDGTPVYNSSHLFGVFSVFNPDIIKHVDLYKGAFPARYGGRLSSVVDIAMKDGDMKNYHGEASIGLLAAKFMVEGPIIKDKTSFVVTGRRTYTDLVARPFFEETLDLGEDGEFYAYFYDFNAKVNHIFSPKDRLFLSAYAGQDNFSLKRVNPNTGVDYKERISFRLGWGNQVYSARWNHIFNPKLFSNLTLNYSQYYFLTDYSYLYQSDDKEEQDDLFGKYYSKIHDAAARMDFDFRPNPKHTAKFGMHAIYHQFEPGITRFRNKDDANPVDTVFNKQRKGSVELNLYGEDDWKLSDSLYANIGVHISGFMLFPQFYWSVQPRLGIRYILPKNWALKMSYTHMTQYIHLLANSTSYLPNDIWVPSTNRVKPMNSRQIAVGIGKTSNSQVYEASAEVYYKTMSNVIEFSGTETLESATKQWDEKVSVGRGWSYGLEVLFQKKKGKTRGWVAYTLSRSDRKFPNINNGHAFPYKYDRTHDLELVFMHRFNKHWEISGGWEYSTGLPLTLPIARYEGISDPSPHDPVGLPSTPVDQIGDRNSLRMKDIHRLDASVTYSWSRKNKFTHSLNFSLYNAYNRKNPFFYYYKTNPQTNQRELTQFSILPLLPSVTYALKF</sequence>
<keyword evidence="1" id="KW-0813">Transport</keyword>
<evidence type="ECO:0000256" key="4">
    <source>
        <dbReference type="ARBA" id="ARBA00023237"/>
    </source>
</evidence>
<dbReference type="PANTHER" id="PTHR30069">
    <property type="entry name" value="TONB-DEPENDENT OUTER MEMBRANE RECEPTOR"/>
    <property type="match status" value="1"/>
</dbReference>
<dbReference type="Pfam" id="PF16344">
    <property type="entry name" value="FecR_C"/>
    <property type="match status" value="1"/>
</dbReference>
<dbReference type="PANTHER" id="PTHR30069:SF29">
    <property type="entry name" value="HEMOGLOBIN AND HEMOGLOBIN-HAPTOGLOBIN-BINDING PROTEIN 1-RELATED"/>
    <property type="match status" value="1"/>
</dbReference>
<protein>
    <submittedName>
        <fullName evidence="6">Uncharacterized protein DUF4974</fullName>
    </submittedName>
</protein>
<dbReference type="InterPro" id="IPR012910">
    <property type="entry name" value="Plug_dom"/>
</dbReference>
<dbReference type="InterPro" id="IPR037066">
    <property type="entry name" value="Plug_dom_sf"/>
</dbReference>
<dbReference type="GO" id="GO:0009279">
    <property type="term" value="C:cell outer membrane"/>
    <property type="evidence" value="ECO:0007669"/>
    <property type="project" value="TreeGrafter"/>
</dbReference>
<keyword evidence="4" id="KW-0998">Cell outer membrane</keyword>
<dbReference type="Proteomes" id="UP000249547">
    <property type="component" value="Unassembled WGS sequence"/>
</dbReference>
<dbReference type="InterPro" id="IPR032508">
    <property type="entry name" value="FecR_C"/>
</dbReference>
<comment type="caution">
    <text evidence="6">The sequence shown here is derived from an EMBL/GenBank/DDBJ whole genome shotgun (WGS) entry which is preliminary data.</text>
</comment>
<dbReference type="SUPFAM" id="SSF49464">
    <property type="entry name" value="Carboxypeptidase regulatory domain-like"/>
    <property type="match status" value="1"/>
</dbReference>
<proteinExistence type="predicted"/>